<organism evidence="4 5">
    <name type="scientific">Nocardia rhamnosiphila</name>
    <dbReference type="NCBI Taxonomy" id="426716"/>
    <lineage>
        <taxon>Bacteria</taxon>
        <taxon>Bacillati</taxon>
        <taxon>Actinomycetota</taxon>
        <taxon>Actinomycetes</taxon>
        <taxon>Mycobacteriales</taxon>
        <taxon>Nocardiaceae</taxon>
        <taxon>Nocardia</taxon>
    </lineage>
</organism>
<dbReference type="InterPro" id="IPR050268">
    <property type="entry name" value="NADH-dep_flavin_reductase"/>
</dbReference>
<dbReference type="InterPro" id="IPR002563">
    <property type="entry name" value="Flavin_Rdtase-like_dom"/>
</dbReference>
<evidence type="ECO:0000259" key="3">
    <source>
        <dbReference type="SMART" id="SM00903"/>
    </source>
</evidence>
<dbReference type="PANTHER" id="PTHR30466">
    <property type="entry name" value="FLAVIN REDUCTASE"/>
    <property type="match status" value="1"/>
</dbReference>
<dbReference type="RefSeq" id="WP_356954420.1">
    <property type="nucleotide sequence ID" value="NZ_JBEXYG010000004.1"/>
</dbReference>
<feature type="domain" description="Flavin reductase like" evidence="3">
    <location>
        <begin position="16"/>
        <end position="163"/>
    </location>
</feature>
<dbReference type="Gene3D" id="2.30.110.10">
    <property type="entry name" value="Electron Transport, Fmn-binding Protein, Chain A"/>
    <property type="match status" value="1"/>
</dbReference>
<comment type="similarity">
    <text evidence="1">Belongs to the non-flavoprotein flavin reductase family.</text>
</comment>
<dbReference type="Pfam" id="PF01613">
    <property type="entry name" value="Flavin_Reduct"/>
    <property type="match status" value="1"/>
</dbReference>
<dbReference type="InterPro" id="IPR012349">
    <property type="entry name" value="Split_barrel_FMN-bd"/>
</dbReference>
<evidence type="ECO:0000256" key="2">
    <source>
        <dbReference type="ARBA" id="ARBA00023002"/>
    </source>
</evidence>
<gene>
    <name evidence="4" type="ORF">ABZ510_01940</name>
</gene>
<keyword evidence="5" id="KW-1185">Reference proteome</keyword>
<sequence>MPANTHSESDAFDDLVAAADAPVYIVTLAAGDERSGCLVGFASQVGVDPARFLVCLSETNHTFRVAPGAEFAAVHLVGTEDAELAVLFGTQTGDEIDKFDRCRWRSGPHGVPILLDAVAWFCGRILTRHDFGDHVGLVLAPEDAAVPASAPAVLRLHDVADLRPGHPA</sequence>
<accession>A0ABV2WIA1</accession>
<dbReference type="EMBL" id="JBEYBF010000001">
    <property type="protein sequence ID" value="MEU1950599.1"/>
    <property type="molecule type" value="Genomic_DNA"/>
</dbReference>
<reference evidence="4 5" key="1">
    <citation type="submission" date="2024-06" db="EMBL/GenBank/DDBJ databases">
        <title>The Natural Products Discovery Center: Release of the First 8490 Sequenced Strains for Exploring Actinobacteria Biosynthetic Diversity.</title>
        <authorList>
            <person name="Kalkreuter E."/>
            <person name="Kautsar S.A."/>
            <person name="Yang D."/>
            <person name="Bader C.D."/>
            <person name="Teijaro C.N."/>
            <person name="Fluegel L."/>
            <person name="Davis C.M."/>
            <person name="Simpson J.R."/>
            <person name="Lauterbach L."/>
            <person name="Steele A.D."/>
            <person name="Gui C."/>
            <person name="Meng S."/>
            <person name="Li G."/>
            <person name="Viehrig K."/>
            <person name="Ye F."/>
            <person name="Su P."/>
            <person name="Kiefer A.F."/>
            <person name="Nichols A."/>
            <person name="Cepeda A.J."/>
            <person name="Yan W."/>
            <person name="Fan B."/>
            <person name="Jiang Y."/>
            <person name="Adhikari A."/>
            <person name="Zheng C.-J."/>
            <person name="Schuster L."/>
            <person name="Cowan T.M."/>
            <person name="Smanski M.J."/>
            <person name="Chevrette M.G."/>
            <person name="De Carvalho L.P.S."/>
            <person name="Shen B."/>
        </authorList>
    </citation>
    <scope>NUCLEOTIDE SEQUENCE [LARGE SCALE GENOMIC DNA]</scope>
    <source>
        <strain evidence="4 5">NPDC019708</strain>
    </source>
</reference>
<evidence type="ECO:0000313" key="4">
    <source>
        <dbReference type="EMBL" id="MEU1950599.1"/>
    </source>
</evidence>
<evidence type="ECO:0000313" key="5">
    <source>
        <dbReference type="Proteomes" id="UP001550628"/>
    </source>
</evidence>
<dbReference type="PANTHER" id="PTHR30466:SF15">
    <property type="entry name" value="POSSIBLE OXIDOREDUCTASE"/>
    <property type="match status" value="1"/>
</dbReference>
<keyword evidence="2" id="KW-0560">Oxidoreductase</keyword>
<dbReference type="SUPFAM" id="SSF50475">
    <property type="entry name" value="FMN-binding split barrel"/>
    <property type="match status" value="1"/>
</dbReference>
<protein>
    <submittedName>
        <fullName evidence="4">Flavin reductase family protein</fullName>
    </submittedName>
</protein>
<evidence type="ECO:0000256" key="1">
    <source>
        <dbReference type="ARBA" id="ARBA00008898"/>
    </source>
</evidence>
<comment type="caution">
    <text evidence="4">The sequence shown here is derived from an EMBL/GenBank/DDBJ whole genome shotgun (WGS) entry which is preliminary data.</text>
</comment>
<name>A0ABV2WIA1_9NOCA</name>
<dbReference type="Proteomes" id="UP001550628">
    <property type="component" value="Unassembled WGS sequence"/>
</dbReference>
<dbReference type="SMART" id="SM00903">
    <property type="entry name" value="Flavin_Reduct"/>
    <property type="match status" value="1"/>
</dbReference>
<proteinExistence type="inferred from homology"/>